<reference evidence="9 10" key="1">
    <citation type="submission" date="2018-06" db="EMBL/GenBank/DDBJ databases">
        <authorList>
            <consortium name="Pathogen Informatics"/>
            <person name="Doyle S."/>
        </authorList>
    </citation>
    <scope>NUCLEOTIDE SEQUENCE [LARGE SCALE GENOMIC DNA]</scope>
    <source>
        <strain evidence="9 10">NCTC12961</strain>
    </source>
</reference>
<dbReference type="InterPro" id="IPR022616">
    <property type="entry name" value="Glyco_hydro_4_C"/>
</dbReference>
<evidence type="ECO:0000313" key="10">
    <source>
        <dbReference type="Proteomes" id="UP000248897"/>
    </source>
</evidence>
<feature type="domain" description="Glycosyl hydrolase family 4 C-terminal" evidence="8">
    <location>
        <begin position="9"/>
        <end position="143"/>
    </location>
</feature>
<evidence type="ECO:0000256" key="1">
    <source>
        <dbReference type="ARBA" id="ARBA00001911"/>
    </source>
</evidence>
<dbReference type="GO" id="GO:0050081">
    <property type="term" value="F:maltose-6'-phosphate glucosidase activity"/>
    <property type="evidence" value="ECO:0007669"/>
    <property type="project" value="UniProtKB-EC"/>
</dbReference>
<keyword evidence="5" id="KW-0464">Manganese</keyword>
<keyword evidence="3 9" id="KW-0378">Hydrolase</keyword>
<dbReference type="SUPFAM" id="SSF56327">
    <property type="entry name" value="LDH C-terminal domain-like"/>
    <property type="match status" value="1"/>
</dbReference>
<evidence type="ECO:0000256" key="2">
    <source>
        <dbReference type="ARBA" id="ARBA00022723"/>
    </source>
</evidence>
<evidence type="ECO:0000256" key="7">
    <source>
        <dbReference type="PIRSR" id="PIRSR601088-2"/>
    </source>
</evidence>
<comment type="cofactor">
    <cofactor evidence="1">
        <name>NAD(+)</name>
        <dbReference type="ChEBI" id="CHEBI:57540"/>
    </cofactor>
</comment>
<dbReference type="EC" id="3.2.1.122" evidence="9"/>
<dbReference type="Gene3D" id="3.90.110.10">
    <property type="entry name" value="Lactate dehydrogenase/glycoside hydrolase, family 4, C-terminal"/>
    <property type="match status" value="1"/>
</dbReference>
<dbReference type="InterPro" id="IPR001088">
    <property type="entry name" value="Glyco_hydro_4"/>
</dbReference>
<feature type="binding site" evidence="7">
    <location>
        <position position="11"/>
    </location>
    <ligand>
        <name>substrate</name>
    </ligand>
</feature>
<evidence type="ECO:0000256" key="3">
    <source>
        <dbReference type="ARBA" id="ARBA00022801"/>
    </source>
</evidence>
<keyword evidence="4" id="KW-0520">NAD</keyword>
<protein>
    <submittedName>
        <fullName evidence="9">6-phospho-alpha-glucosidase</fullName>
        <ecNumber evidence="9">3.2.1.122</ecNumber>
    </submittedName>
</protein>
<dbReference type="PANTHER" id="PTHR32092:SF14">
    <property type="entry name" value="MALTOSE-6'-PHOSPHATE GLUCOSIDASE"/>
    <property type="match status" value="1"/>
</dbReference>
<keyword evidence="6 9" id="KW-0326">Glycosidase</keyword>
<proteinExistence type="predicted"/>
<evidence type="ECO:0000259" key="8">
    <source>
        <dbReference type="Pfam" id="PF11975"/>
    </source>
</evidence>
<dbReference type="Pfam" id="PF11975">
    <property type="entry name" value="Glyco_hydro_4C"/>
    <property type="match status" value="1"/>
</dbReference>
<accession>A0A2X4UUL6</accession>
<evidence type="ECO:0000313" key="9">
    <source>
        <dbReference type="EMBL" id="SQI39358.1"/>
    </source>
</evidence>
<sequence length="168" mass="18467">MVAHSNPEHTRANEVMEHREKHVFSSCAAITKAGKSSAGELEIDEHASYIVDLATAIAFNTQERMLLIVPNQGAINNFDPEAMVEIPCLVGSNGPEPLTVGKIPLFQQGLMSQQVAVEKLVVEAWIEKSYLKLWQAITLSKTVPSASVAKAILDDLLEANKDYWPELK</sequence>
<dbReference type="GO" id="GO:0046872">
    <property type="term" value="F:metal ion binding"/>
    <property type="evidence" value="ECO:0007669"/>
    <property type="project" value="UniProtKB-KW"/>
</dbReference>
<dbReference type="AlphaFoldDB" id="A0A2X4UUL6"/>
<dbReference type="PANTHER" id="PTHR32092">
    <property type="entry name" value="6-PHOSPHO-BETA-GLUCOSIDASE-RELATED"/>
    <property type="match status" value="1"/>
</dbReference>
<evidence type="ECO:0000256" key="6">
    <source>
        <dbReference type="ARBA" id="ARBA00023295"/>
    </source>
</evidence>
<dbReference type="EMBL" id="LS483469">
    <property type="protein sequence ID" value="SQI39358.1"/>
    <property type="molecule type" value="Genomic_DNA"/>
</dbReference>
<evidence type="ECO:0000256" key="5">
    <source>
        <dbReference type="ARBA" id="ARBA00023211"/>
    </source>
</evidence>
<organism evidence="9 10">
    <name type="scientific">Serratia plymuthica</name>
    <dbReference type="NCBI Taxonomy" id="82996"/>
    <lineage>
        <taxon>Bacteria</taxon>
        <taxon>Pseudomonadati</taxon>
        <taxon>Pseudomonadota</taxon>
        <taxon>Gammaproteobacteria</taxon>
        <taxon>Enterobacterales</taxon>
        <taxon>Yersiniaceae</taxon>
        <taxon>Serratia</taxon>
    </lineage>
</organism>
<dbReference type="GO" id="GO:0005975">
    <property type="term" value="P:carbohydrate metabolic process"/>
    <property type="evidence" value="ECO:0007669"/>
    <property type="project" value="InterPro"/>
</dbReference>
<keyword evidence="2" id="KW-0479">Metal-binding</keyword>
<dbReference type="Proteomes" id="UP000248897">
    <property type="component" value="Chromosome 1"/>
</dbReference>
<name>A0A2X4UUL6_SERPL</name>
<dbReference type="InterPro" id="IPR015955">
    <property type="entry name" value="Lactate_DH/Glyco_Ohase_4_C"/>
</dbReference>
<dbReference type="GO" id="GO:0016616">
    <property type="term" value="F:oxidoreductase activity, acting on the CH-OH group of donors, NAD or NADP as acceptor"/>
    <property type="evidence" value="ECO:0007669"/>
    <property type="project" value="InterPro"/>
</dbReference>
<gene>
    <name evidence="9" type="primary">aglB_1</name>
    <name evidence="9" type="ORF">NCTC12961_02828</name>
</gene>
<evidence type="ECO:0000256" key="4">
    <source>
        <dbReference type="ARBA" id="ARBA00023027"/>
    </source>
</evidence>